<keyword evidence="2" id="KW-0812">Transmembrane</keyword>
<feature type="compositionally biased region" description="Basic and acidic residues" evidence="1">
    <location>
        <begin position="301"/>
        <end position="313"/>
    </location>
</feature>
<feature type="transmembrane region" description="Helical" evidence="2">
    <location>
        <begin position="54"/>
        <end position="74"/>
    </location>
</feature>
<dbReference type="Proteomes" id="UP001221757">
    <property type="component" value="Unassembled WGS sequence"/>
</dbReference>
<evidence type="ECO:0000313" key="4">
    <source>
        <dbReference type="Proteomes" id="UP001221757"/>
    </source>
</evidence>
<organism evidence="3 4">
    <name type="scientific">Mycena rosella</name>
    <name type="common">Pink bonnet</name>
    <name type="synonym">Agaricus rosellus</name>
    <dbReference type="NCBI Taxonomy" id="1033263"/>
    <lineage>
        <taxon>Eukaryota</taxon>
        <taxon>Fungi</taxon>
        <taxon>Dikarya</taxon>
        <taxon>Basidiomycota</taxon>
        <taxon>Agaricomycotina</taxon>
        <taxon>Agaricomycetes</taxon>
        <taxon>Agaricomycetidae</taxon>
        <taxon>Agaricales</taxon>
        <taxon>Marasmiineae</taxon>
        <taxon>Mycenaceae</taxon>
        <taxon>Mycena</taxon>
    </lineage>
</organism>
<accession>A0AAD7D0E6</accession>
<feature type="transmembrane region" description="Helical" evidence="2">
    <location>
        <begin position="171"/>
        <end position="196"/>
    </location>
</feature>
<feature type="transmembrane region" description="Helical" evidence="2">
    <location>
        <begin position="208"/>
        <end position="229"/>
    </location>
</feature>
<keyword evidence="2" id="KW-0472">Membrane</keyword>
<evidence type="ECO:0000256" key="1">
    <source>
        <dbReference type="SAM" id="MobiDB-lite"/>
    </source>
</evidence>
<dbReference type="EMBL" id="JARKIE010000166">
    <property type="protein sequence ID" value="KAJ7672794.1"/>
    <property type="molecule type" value="Genomic_DNA"/>
</dbReference>
<gene>
    <name evidence="3" type="ORF">B0H17DRAFT_179209</name>
</gene>
<dbReference type="AlphaFoldDB" id="A0AAD7D0E6"/>
<protein>
    <submittedName>
        <fullName evidence="3">Uncharacterized protein</fullName>
    </submittedName>
</protein>
<feature type="transmembrane region" description="Helical" evidence="2">
    <location>
        <begin position="20"/>
        <end position="47"/>
    </location>
</feature>
<feature type="region of interest" description="Disordered" evidence="1">
    <location>
        <begin position="291"/>
        <end position="313"/>
    </location>
</feature>
<evidence type="ECO:0000256" key="2">
    <source>
        <dbReference type="SAM" id="Phobius"/>
    </source>
</evidence>
<feature type="transmembrane region" description="Helical" evidence="2">
    <location>
        <begin position="94"/>
        <end position="114"/>
    </location>
</feature>
<sequence length="344" mass="37626">MAPLALVPRGLPPPPPSPALLAVWIYFNLFGNTLLLPLLVATFLFSARARRHPALVNVCVTWILSGVFSLLLFYAGQAAGPEPQKALCIAQTTLLYGITPMWSVAVLVLLYNMLRVAERVPVGRARMLVMLSAPYITQLAFSCAALALSVAHPADVSRPRGGLYCALHRPALAFAMSLTTALTGLSGGVLMVRLALRLHRTRDDFNAPLLLRVLVFSAYLVLGFAVNIISMVDAHSRVPDVYAATIGTVLFLVFGTQADVLRTWCFWRGAPPRAPSPVEASWRYSLDLTKSVVPPPEDAGPDDKRRREREREREWEELEAAGRSIAWGEVRAPPPARVHDAPPV</sequence>
<proteinExistence type="predicted"/>
<reference evidence="3" key="1">
    <citation type="submission" date="2023-03" db="EMBL/GenBank/DDBJ databases">
        <title>Massive genome expansion in bonnet fungi (Mycena s.s.) driven by repeated elements and novel gene families across ecological guilds.</title>
        <authorList>
            <consortium name="Lawrence Berkeley National Laboratory"/>
            <person name="Harder C.B."/>
            <person name="Miyauchi S."/>
            <person name="Viragh M."/>
            <person name="Kuo A."/>
            <person name="Thoen E."/>
            <person name="Andreopoulos B."/>
            <person name="Lu D."/>
            <person name="Skrede I."/>
            <person name="Drula E."/>
            <person name="Henrissat B."/>
            <person name="Morin E."/>
            <person name="Kohler A."/>
            <person name="Barry K."/>
            <person name="LaButti K."/>
            <person name="Morin E."/>
            <person name="Salamov A."/>
            <person name="Lipzen A."/>
            <person name="Mereny Z."/>
            <person name="Hegedus B."/>
            <person name="Baldrian P."/>
            <person name="Stursova M."/>
            <person name="Weitz H."/>
            <person name="Taylor A."/>
            <person name="Grigoriev I.V."/>
            <person name="Nagy L.G."/>
            <person name="Martin F."/>
            <person name="Kauserud H."/>
        </authorList>
    </citation>
    <scope>NUCLEOTIDE SEQUENCE</scope>
    <source>
        <strain evidence="3">CBHHK067</strain>
    </source>
</reference>
<evidence type="ECO:0000313" key="3">
    <source>
        <dbReference type="EMBL" id="KAJ7672794.1"/>
    </source>
</evidence>
<feature type="transmembrane region" description="Helical" evidence="2">
    <location>
        <begin position="241"/>
        <end position="261"/>
    </location>
</feature>
<feature type="transmembrane region" description="Helical" evidence="2">
    <location>
        <begin position="126"/>
        <end position="151"/>
    </location>
</feature>
<name>A0AAD7D0E6_MYCRO</name>
<keyword evidence="2" id="KW-1133">Transmembrane helix</keyword>
<keyword evidence="4" id="KW-1185">Reference proteome</keyword>
<comment type="caution">
    <text evidence="3">The sequence shown here is derived from an EMBL/GenBank/DDBJ whole genome shotgun (WGS) entry which is preliminary data.</text>
</comment>